<gene>
    <name evidence="2" type="ORF">ACFPJ6_09080</name>
</gene>
<dbReference type="Proteomes" id="UP001596122">
    <property type="component" value="Unassembled WGS sequence"/>
</dbReference>
<keyword evidence="1" id="KW-0812">Transmembrane</keyword>
<comment type="caution">
    <text evidence="2">The sequence shown here is derived from an EMBL/GenBank/DDBJ whole genome shotgun (WGS) entry which is preliminary data.</text>
</comment>
<keyword evidence="1" id="KW-0472">Membrane</keyword>
<keyword evidence="1" id="KW-1133">Transmembrane helix</keyword>
<feature type="transmembrane region" description="Helical" evidence="1">
    <location>
        <begin position="25"/>
        <end position="44"/>
    </location>
</feature>
<dbReference type="RefSeq" id="WP_340270806.1">
    <property type="nucleotide sequence ID" value="NZ_JBBEOG010000008.1"/>
</dbReference>
<protein>
    <submittedName>
        <fullName evidence="2">Uncharacterized protein</fullName>
    </submittedName>
</protein>
<evidence type="ECO:0000256" key="1">
    <source>
        <dbReference type="SAM" id="Phobius"/>
    </source>
</evidence>
<proteinExistence type="predicted"/>
<organism evidence="2 3">
    <name type="scientific">Aquipuribacter nitratireducens</name>
    <dbReference type="NCBI Taxonomy" id="650104"/>
    <lineage>
        <taxon>Bacteria</taxon>
        <taxon>Bacillati</taxon>
        <taxon>Actinomycetota</taxon>
        <taxon>Actinomycetes</taxon>
        <taxon>Micrococcales</taxon>
        <taxon>Intrasporangiaceae</taxon>
        <taxon>Aquipuribacter</taxon>
    </lineage>
</organism>
<evidence type="ECO:0000313" key="2">
    <source>
        <dbReference type="EMBL" id="MFC5380943.1"/>
    </source>
</evidence>
<accession>A0ABW0GN24</accession>
<dbReference type="EMBL" id="JBHSLD010000007">
    <property type="protein sequence ID" value="MFC5380943.1"/>
    <property type="molecule type" value="Genomic_DNA"/>
</dbReference>
<sequence>MPLWLILIVVGVILAIVGFGGVGDILIWIGVIVLVVGLVGILIGRGRSKV</sequence>
<reference evidence="3" key="1">
    <citation type="journal article" date="2019" name="Int. J. Syst. Evol. Microbiol.">
        <title>The Global Catalogue of Microorganisms (GCM) 10K type strain sequencing project: providing services to taxonomists for standard genome sequencing and annotation.</title>
        <authorList>
            <consortium name="The Broad Institute Genomics Platform"/>
            <consortium name="The Broad Institute Genome Sequencing Center for Infectious Disease"/>
            <person name="Wu L."/>
            <person name="Ma J."/>
        </authorList>
    </citation>
    <scope>NUCLEOTIDE SEQUENCE [LARGE SCALE GENOMIC DNA]</scope>
    <source>
        <strain evidence="3">CCUG 43114</strain>
    </source>
</reference>
<name>A0ABW0GN24_9MICO</name>
<evidence type="ECO:0000313" key="3">
    <source>
        <dbReference type="Proteomes" id="UP001596122"/>
    </source>
</evidence>
<keyword evidence="3" id="KW-1185">Reference proteome</keyword>